<evidence type="ECO:0000256" key="3">
    <source>
        <dbReference type="PROSITE-ProRule" id="PRU00192"/>
    </source>
</evidence>
<comment type="caution">
    <text evidence="8">The sequence shown here is derived from an EMBL/GenBank/DDBJ whole genome shotgun (WGS) entry which is preliminary data.</text>
</comment>
<dbReference type="SUPFAM" id="SSF64268">
    <property type="entry name" value="PX domain"/>
    <property type="match status" value="1"/>
</dbReference>
<dbReference type="SUPFAM" id="SSF54277">
    <property type="entry name" value="CAD &amp; PB1 domains"/>
    <property type="match status" value="1"/>
</dbReference>
<gene>
    <name evidence="8" type="primary">BEM1_2</name>
    <name evidence="8" type="ORF">EC973_002637</name>
</gene>
<dbReference type="Gene3D" id="3.10.20.90">
    <property type="entry name" value="Phosphatidylinositol 3-kinase Catalytic Subunit, Chain A, domain 1"/>
    <property type="match status" value="1"/>
</dbReference>
<evidence type="ECO:0000256" key="1">
    <source>
        <dbReference type="ARBA" id="ARBA00022443"/>
    </source>
</evidence>
<dbReference type="CDD" id="cd11878">
    <property type="entry name" value="SH3_Bem1p_1"/>
    <property type="match status" value="1"/>
</dbReference>
<dbReference type="Gene3D" id="3.30.1520.10">
    <property type="entry name" value="Phox-like domain"/>
    <property type="match status" value="1"/>
</dbReference>
<reference evidence="8" key="1">
    <citation type="submission" date="2020-01" db="EMBL/GenBank/DDBJ databases">
        <title>Genome Sequencing of Three Apophysomyces-Like Fungal Strains Confirms a Novel Fungal Genus in the Mucoromycota with divergent Burkholderia-like Endosymbiotic Bacteria.</title>
        <authorList>
            <person name="Stajich J.E."/>
            <person name="Macias A.M."/>
            <person name="Carter-House D."/>
            <person name="Lovett B."/>
            <person name="Kasson L.R."/>
            <person name="Berry K."/>
            <person name="Grigoriev I."/>
            <person name="Chang Y."/>
            <person name="Spatafora J."/>
            <person name="Kasson M.T."/>
        </authorList>
    </citation>
    <scope>NUCLEOTIDE SEQUENCE</scope>
    <source>
        <strain evidence="8">NRRL A-21654</strain>
    </source>
</reference>
<feature type="domain" description="SH3" evidence="5">
    <location>
        <begin position="42"/>
        <end position="104"/>
    </location>
</feature>
<feature type="domain" description="SH3" evidence="5">
    <location>
        <begin position="133"/>
        <end position="195"/>
    </location>
</feature>
<dbReference type="PANTHER" id="PTHR15706">
    <property type="entry name" value="SH3 MULTIPLE DOMAIN"/>
    <property type="match status" value="1"/>
</dbReference>
<dbReference type="PRINTS" id="PR00452">
    <property type="entry name" value="SH3DOMAIN"/>
</dbReference>
<dbReference type="Gene3D" id="2.30.30.40">
    <property type="entry name" value="SH3 Domains"/>
    <property type="match status" value="2"/>
</dbReference>
<evidence type="ECO:0000259" key="7">
    <source>
        <dbReference type="PROSITE" id="PS51745"/>
    </source>
</evidence>
<dbReference type="PANTHER" id="PTHR15706:SF2">
    <property type="entry name" value="SH3 AND PX DOMAIN-CONTAINING PROTEIN 2A"/>
    <property type="match status" value="1"/>
</dbReference>
<dbReference type="CDD" id="cd06890">
    <property type="entry name" value="PX_Bem1p"/>
    <property type="match status" value="1"/>
</dbReference>
<dbReference type="InterPro" id="IPR001683">
    <property type="entry name" value="PX_dom"/>
</dbReference>
<dbReference type="GO" id="GO:0035091">
    <property type="term" value="F:phosphatidylinositol binding"/>
    <property type="evidence" value="ECO:0007669"/>
    <property type="project" value="InterPro"/>
</dbReference>
<feature type="compositionally biased region" description="Basic residues" evidence="4">
    <location>
        <begin position="10"/>
        <end position="20"/>
    </location>
</feature>
<evidence type="ECO:0000259" key="6">
    <source>
        <dbReference type="PROSITE" id="PS50195"/>
    </source>
</evidence>
<feature type="domain" description="PX" evidence="6">
    <location>
        <begin position="335"/>
        <end position="455"/>
    </location>
</feature>
<evidence type="ECO:0000259" key="5">
    <source>
        <dbReference type="PROSITE" id="PS50002"/>
    </source>
</evidence>
<dbReference type="SUPFAM" id="SSF50044">
    <property type="entry name" value="SH3-domain"/>
    <property type="match status" value="2"/>
</dbReference>
<dbReference type="InterPro" id="IPR053793">
    <property type="entry name" value="PB1-like"/>
</dbReference>
<accession>A0A8H7BNI7</accession>
<keyword evidence="1 3" id="KW-0728">SH3 domain</keyword>
<dbReference type="AlphaFoldDB" id="A0A8H7BNI7"/>
<dbReference type="SMART" id="SM00312">
    <property type="entry name" value="PX"/>
    <property type="match status" value="1"/>
</dbReference>
<keyword evidence="2" id="KW-0677">Repeat</keyword>
<dbReference type="PROSITE" id="PS50002">
    <property type="entry name" value="SH3"/>
    <property type="match status" value="2"/>
</dbReference>
<dbReference type="SMART" id="SM00326">
    <property type="entry name" value="SH3"/>
    <property type="match status" value="2"/>
</dbReference>
<organism evidence="8 9">
    <name type="scientific">Apophysomyces ossiformis</name>
    <dbReference type="NCBI Taxonomy" id="679940"/>
    <lineage>
        <taxon>Eukaryota</taxon>
        <taxon>Fungi</taxon>
        <taxon>Fungi incertae sedis</taxon>
        <taxon>Mucoromycota</taxon>
        <taxon>Mucoromycotina</taxon>
        <taxon>Mucoromycetes</taxon>
        <taxon>Mucorales</taxon>
        <taxon>Mucorineae</taxon>
        <taxon>Mucoraceae</taxon>
        <taxon>Apophysomyces</taxon>
    </lineage>
</organism>
<dbReference type="EMBL" id="JABAYA010000173">
    <property type="protein sequence ID" value="KAF7722876.1"/>
    <property type="molecule type" value="Genomic_DNA"/>
</dbReference>
<evidence type="ECO:0000313" key="9">
    <source>
        <dbReference type="Proteomes" id="UP000605846"/>
    </source>
</evidence>
<dbReference type="InterPro" id="IPR035548">
    <property type="entry name" value="Bem1/Scd2_SH3_1"/>
</dbReference>
<sequence>MFLSKDKVKPPRSLRSARRSLVKNKISTPLNLPTTNHASLAPPKKIIKALYDYQAQGPDELTFSKGDFFHVTDRENDPQWFEACNPATNVKGIVPVRYFQVLDKTERTLTAVHPEKESGYTENDTPTAASKKAPHLYGVVLYNFKAERSDELDAKAGEPIIVIAQSNFEWFVAKPIGRLGGPGLIPVSFVEVRDAITGEPIDVNDMQRSSTSILKVEEWKKMTQGYEASSIPLGRIDKPEQQSTILPSMSAITASSSSSMSSSHSDRYTAGKVTGQSSMDSYMYYSKGNEQQHPDAMLDSYGMQHLTLTSQDQSQELEEEGAIYPTSPVLRDSNRDKPVVISAFIDSFILEGDQYWFIVHCRLSNGKFRILYRLYEDFHDFQINLLHKYPVEAGQSDRDRILPYMPGPLTEVDEEITADRQRDLNQYCKELLNLPRYLAESDLVQGLLFGIHEGDVETEVDPQADGTRNSGQATVATNLSTIKIKIVHKDDIFAIKVPADSTLDSLRVKVRERLGFEVALRYKDETTGDSLPLENELHMEGAFALAIEKGKLTVFAS</sequence>
<evidence type="ECO:0000256" key="4">
    <source>
        <dbReference type="SAM" id="MobiDB-lite"/>
    </source>
</evidence>
<dbReference type="SMART" id="SM00666">
    <property type="entry name" value="PB1"/>
    <property type="match status" value="1"/>
</dbReference>
<proteinExistence type="predicted"/>
<dbReference type="InterPro" id="IPR000270">
    <property type="entry name" value="PB1_dom"/>
</dbReference>
<protein>
    <submittedName>
        <fullName evidence="8">Bud emergence protein 1</fullName>
    </submittedName>
</protein>
<dbReference type="Proteomes" id="UP000605846">
    <property type="component" value="Unassembled WGS sequence"/>
</dbReference>
<feature type="region of interest" description="Disordered" evidence="4">
    <location>
        <begin position="1"/>
        <end position="20"/>
    </location>
</feature>
<dbReference type="InterPro" id="IPR036871">
    <property type="entry name" value="PX_dom_sf"/>
</dbReference>
<dbReference type="InterPro" id="IPR035549">
    <property type="entry name" value="Bem1/Scd2_SH3_2"/>
</dbReference>
<dbReference type="GO" id="GO:0005737">
    <property type="term" value="C:cytoplasm"/>
    <property type="evidence" value="ECO:0007669"/>
    <property type="project" value="TreeGrafter"/>
</dbReference>
<dbReference type="Pfam" id="PF00787">
    <property type="entry name" value="PX"/>
    <property type="match status" value="1"/>
</dbReference>
<dbReference type="InterPro" id="IPR036028">
    <property type="entry name" value="SH3-like_dom_sf"/>
</dbReference>
<dbReference type="InterPro" id="IPR035550">
    <property type="entry name" value="Bem1/Scd2_PX"/>
</dbReference>
<dbReference type="PROSITE" id="PS51745">
    <property type="entry name" value="PB1"/>
    <property type="match status" value="1"/>
</dbReference>
<dbReference type="CDD" id="cd11879">
    <property type="entry name" value="SH3_Bem1p_2"/>
    <property type="match status" value="1"/>
</dbReference>
<evidence type="ECO:0000256" key="2">
    <source>
        <dbReference type="ARBA" id="ARBA00022737"/>
    </source>
</evidence>
<dbReference type="Pfam" id="PF00018">
    <property type="entry name" value="SH3_1"/>
    <property type="match status" value="2"/>
</dbReference>
<keyword evidence="9" id="KW-1185">Reference proteome</keyword>
<dbReference type="InterPro" id="IPR051228">
    <property type="entry name" value="NADPH_Oxidase/PX-Domain"/>
</dbReference>
<dbReference type="PROSITE" id="PS50195">
    <property type="entry name" value="PX"/>
    <property type="match status" value="1"/>
</dbReference>
<feature type="domain" description="PB1" evidence="7">
    <location>
        <begin position="481"/>
        <end position="557"/>
    </location>
</feature>
<dbReference type="InterPro" id="IPR001452">
    <property type="entry name" value="SH3_domain"/>
</dbReference>
<dbReference type="OrthoDB" id="548867at2759"/>
<evidence type="ECO:0000313" key="8">
    <source>
        <dbReference type="EMBL" id="KAF7722876.1"/>
    </source>
</evidence>
<name>A0A8H7BNI7_9FUNG</name>